<dbReference type="RefSeq" id="WP_343970147.1">
    <property type="nucleotide sequence ID" value="NZ_BAAAGK010000082.1"/>
</dbReference>
<proteinExistence type="predicted"/>
<gene>
    <name evidence="2" type="ORF">ACFQVD_27520</name>
</gene>
<feature type="region of interest" description="Disordered" evidence="1">
    <location>
        <begin position="29"/>
        <end position="115"/>
    </location>
</feature>
<protein>
    <submittedName>
        <fullName evidence="2">Uncharacterized protein</fullName>
    </submittedName>
</protein>
<sequence length="115" mass="12471">MTGTPAAIASRQVRPAALSTSAYAAAIRSGMSSHQPRATPVCRSRWRSPRLCPQRTTGRYRPERARTRAVSSTPPTPHAPAETRTSRSPARAPIRERTGVTSPPDRRNSGRTRGA</sequence>
<evidence type="ECO:0000313" key="2">
    <source>
        <dbReference type="EMBL" id="MFC7603870.1"/>
    </source>
</evidence>
<dbReference type="EMBL" id="JBHTEE010000001">
    <property type="protein sequence ID" value="MFC7603870.1"/>
    <property type="molecule type" value="Genomic_DNA"/>
</dbReference>
<accession>A0ABW2T5D2</accession>
<reference evidence="3" key="1">
    <citation type="journal article" date="2019" name="Int. J. Syst. Evol. Microbiol.">
        <title>The Global Catalogue of Microorganisms (GCM) 10K type strain sequencing project: providing services to taxonomists for standard genome sequencing and annotation.</title>
        <authorList>
            <consortium name="The Broad Institute Genomics Platform"/>
            <consortium name="The Broad Institute Genome Sequencing Center for Infectious Disease"/>
            <person name="Wu L."/>
            <person name="Ma J."/>
        </authorList>
    </citation>
    <scope>NUCLEOTIDE SEQUENCE [LARGE SCALE GENOMIC DNA]</scope>
    <source>
        <strain evidence="3">JCM 10083</strain>
    </source>
</reference>
<organism evidence="2 3">
    <name type="scientific">Streptosporangium amethystogenes subsp. fukuiense</name>
    <dbReference type="NCBI Taxonomy" id="698418"/>
    <lineage>
        <taxon>Bacteria</taxon>
        <taxon>Bacillati</taxon>
        <taxon>Actinomycetota</taxon>
        <taxon>Actinomycetes</taxon>
        <taxon>Streptosporangiales</taxon>
        <taxon>Streptosporangiaceae</taxon>
        <taxon>Streptosporangium</taxon>
    </lineage>
</organism>
<evidence type="ECO:0000256" key="1">
    <source>
        <dbReference type="SAM" id="MobiDB-lite"/>
    </source>
</evidence>
<evidence type="ECO:0000313" key="3">
    <source>
        <dbReference type="Proteomes" id="UP001596514"/>
    </source>
</evidence>
<feature type="compositionally biased region" description="Basic and acidic residues" evidence="1">
    <location>
        <begin position="93"/>
        <end position="108"/>
    </location>
</feature>
<dbReference type="Proteomes" id="UP001596514">
    <property type="component" value="Unassembled WGS sequence"/>
</dbReference>
<name>A0ABW2T5D2_9ACTN</name>
<keyword evidence="3" id="KW-1185">Reference proteome</keyword>
<comment type="caution">
    <text evidence="2">The sequence shown here is derived from an EMBL/GenBank/DDBJ whole genome shotgun (WGS) entry which is preliminary data.</text>
</comment>